<gene>
    <name evidence="1" type="ORF">ACFPO9_09960</name>
</gene>
<keyword evidence="2" id="KW-1185">Reference proteome</keyword>
<name>A0ABW0RW75_9BURK</name>
<accession>A0ABW0RW75</accession>
<protein>
    <submittedName>
        <fullName evidence="1">Uncharacterized protein</fullName>
    </submittedName>
</protein>
<comment type="caution">
    <text evidence="1">The sequence shown here is derived from an EMBL/GenBank/DDBJ whole genome shotgun (WGS) entry which is preliminary data.</text>
</comment>
<sequence length="92" mass="9765">MKTLIIKDLARTETLDRSAMSSLRGGWSMFSPSYKVGDVSYAPSYDSSIHATQNLGQEQNVMAATANGSAFLDGVSVHNKAAQNGQNKIIGG</sequence>
<dbReference type="RefSeq" id="WP_379770085.1">
    <property type="nucleotide sequence ID" value="NZ_JBHSMZ010000006.1"/>
</dbReference>
<proteinExistence type="predicted"/>
<reference evidence="2" key="1">
    <citation type="journal article" date="2019" name="Int. J. Syst. Evol. Microbiol.">
        <title>The Global Catalogue of Microorganisms (GCM) 10K type strain sequencing project: providing services to taxonomists for standard genome sequencing and annotation.</title>
        <authorList>
            <consortium name="The Broad Institute Genomics Platform"/>
            <consortium name="The Broad Institute Genome Sequencing Center for Infectious Disease"/>
            <person name="Wu L."/>
            <person name="Ma J."/>
        </authorList>
    </citation>
    <scope>NUCLEOTIDE SEQUENCE [LARGE SCALE GENOMIC DNA]</scope>
    <source>
        <strain evidence="2">CGMCC 4.5798</strain>
    </source>
</reference>
<dbReference type="EMBL" id="JBHSMZ010000006">
    <property type="protein sequence ID" value="MFC5548839.1"/>
    <property type="molecule type" value="Genomic_DNA"/>
</dbReference>
<organism evidence="1 2">
    <name type="scientific">Massilia aerilata</name>
    <dbReference type="NCBI Taxonomy" id="453817"/>
    <lineage>
        <taxon>Bacteria</taxon>
        <taxon>Pseudomonadati</taxon>
        <taxon>Pseudomonadota</taxon>
        <taxon>Betaproteobacteria</taxon>
        <taxon>Burkholderiales</taxon>
        <taxon>Oxalobacteraceae</taxon>
        <taxon>Telluria group</taxon>
        <taxon>Massilia</taxon>
    </lineage>
</organism>
<evidence type="ECO:0000313" key="2">
    <source>
        <dbReference type="Proteomes" id="UP001596086"/>
    </source>
</evidence>
<dbReference type="Proteomes" id="UP001596086">
    <property type="component" value="Unassembled WGS sequence"/>
</dbReference>
<evidence type="ECO:0000313" key="1">
    <source>
        <dbReference type="EMBL" id="MFC5548839.1"/>
    </source>
</evidence>